<evidence type="ECO:0000313" key="1">
    <source>
        <dbReference type="EMBL" id="KNF67214.1"/>
    </source>
</evidence>
<name>A0A0B0VLE8_ECOLX</name>
<protein>
    <submittedName>
        <fullName evidence="1">Uncharacterized protein</fullName>
    </submittedName>
</protein>
<reference evidence="1 2" key="1">
    <citation type="submission" date="2015-07" db="EMBL/GenBank/DDBJ databases">
        <title>Genome sequences of 64 non-O157:H7 Shiga toxin-producing Escherichia coli strains.</title>
        <authorList>
            <person name="Gonzalez-Escalona N."/>
            <person name="Toro M."/>
            <person name="Timme R."/>
            <person name="Payne J."/>
        </authorList>
    </citation>
    <scope>NUCLEOTIDE SEQUENCE [LARGE SCALE GENOMIC DNA]</scope>
    <source>
        <strain evidence="1 2">CFSAN026843</strain>
    </source>
</reference>
<proteinExistence type="predicted"/>
<dbReference type="AlphaFoldDB" id="A0A0B0VLE8"/>
<sequence>MISLETSASFLGVQNTGASIHRDNKLQLTASGLTGLLPDFSGKDIFVSISVNSLYLRELIKYMTSIMRNNITISPPITTKIIAVQIVFSGRCIILYHRGGFSYRLLSKLIILTNIFSDIV</sequence>
<gene>
    <name evidence="1" type="ORF">WR15_16820</name>
</gene>
<accession>A0A0B0VLE8</accession>
<organism evidence="1 2">
    <name type="scientific">Escherichia coli</name>
    <dbReference type="NCBI Taxonomy" id="562"/>
    <lineage>
        <taxon>Bacteria</taxon>
        <taxon>Pseudomonadati</taxon>
        <taxon>Pseudomonadota</taxon>
        <taxon>Gammaproteobacteria</taxon>
        <taxon>Enterobacterales</taxon>
        <taxon>Enterobacteriaceae</taxon>
        <taxon>Escherichia</taxon>
    </lineage>
</organism>
<evidence type="ECO:0000313" key="2">
    <source>
        <dbReference type="Proteomes" id="UP000037564"/>
    </source>
</evidence>
<comment type="caution">
    <text evidence="1">The sequence shown here is derived from an EMBL/GenBank/DDBJ whole genome shotgun (WGS) entry which is preliminary data.</text>
</comment>
<dbReference type="Proteomes" id="UP000037564">
    <property type="component" value="Unassembled WGS sequence"/>
</dbReference>
<dbReference type="EMBL" id="LGZN01000039">
    <property type="protein sequence ID" value="KNF67214.1"/>
    <property type="molecule type" value="Genomic_DNA"/>
</dbReference>